<feature type="region of interest" description="Disordered" evidence="1">
    <location>
        <begin position="1"/>
        <end position="38"/>
    </location>
</feature>
<feature type="transmembrane region" description="Helical" evidence="2">
    <location>
        <begin position="74"/>
        <end position="96"/>
    </location>
</feature>
<keyword evidence="4" id="KW-1185">Reference proteome</keyword>
<evidence type="ECO:0000256" key="1">
    <source>
        <dbReference type="SAM" id="MobiDB-lite"/>
    </source>
</evidence>
<dbReference type="EMBL" id="BSTX01000003">
    <property type="protein sequence ID" value="GLZ79626.1"/>
    <property type="molecule type" value="Genomic_DNA"/>
</dbReference>
<accession>A0A9W6WBJ3</accession>
<keyword evidence="2" id="KW-0812">Transmembrane</keyword>
<organism evidence="3 4">
    <name type="scientific">Actinorhabdospora filicis</name>
    <dbReference type="NCBI Taxonomy" id="1785913"/>
    <lineage>
        <taxon>Bacteria</taxon>
        <taxon>Bacillati</taxon>
        <taxon>Actinomycetota</taxon>
        <taxon>Actinomycetes</taxon>
        <taxon>Micromonosporales</taxon>
        <taxon>Micromonosporaceae</taxon>
        <taxon>Actinorhabdospora</taxon>
    </lineage>
</organism>
<sequence length="133" mass="13037">MRVSHDLPGGSRYLRGMSDETGTPNAPGDVRGGTGVPPRTVSARKAAFFVAYNVAGFAVAAAGFGLALATGSGVFTALSVLSMVAWAGTAGSRLAVLEKARKANADGARPAPPAAAPPPSSPAPPARPGPASG</sequence>
<gene>
    <name evidence="3" type="ORF">Afil01_44330</name>
</gene>
<evidence type="ECO:0000313" key="3">
    <source>
        <dbReference type="EMBL" id="GLZ79626.1"/>
    </source>
</evidence>
<feature type="region of interest" description="Disordered" evidence="1">
    <location>
        <begin position="101"/>
        <end position="133"/>
    </location>
</feature>
<evidence type="ECO:0000313" key="4">
    <source>
        <dbReference type="Proteomes" id="UP001165079"/>
    </source>
</evidence>
<feature type="compositionally biased region" description="Pro residues" evidence="1">
    <location>
        <begin position="110"/>
        <end position="133"/>
    </location>
</feature>
<keyword evidence="2" id="KW-0472">Membrane</keyword>
<proteinExistence type="predicted"/>
<evidence type="ECO:0000256" key="2">
    <source>
        <dbReference type="SAM" id="Phobius"/>
    </source>
</evidence>
<dbReference type="Proteomes" id="UP001165079">
    <property type="component" value="Unassembled WGS sequence"/>
</dbReference>
<name>A0A9W6WBJ3_9ACTN</name>
<feature type="transmembrane region" description="Helical" evidence="2">
    <location>
        <begin position="46"/>
        <end position="68"/>
    </location>
</feature>
<reference evidence="3" key="1">
    <citation type="submission" date="2023-03" db="EMBL/GenBank/DDBJ databases">
        <title>Actinorhabdospora filicis NBRC 111898.</title>
        <authorList>
            <person name="Ichikawa N."/>
            <person name="Sato H."/>
            <person name="Tonouchi N."/>
        </authorList>
    </citation>
    <scope>NUCLEOTIDE SEQUENCE</scope>
    <source>
        <strain evidence="3">NBRC 111898</strain>
    </source>
</reference>
<keyword evidence="2" id="KW-1133">Transmembrane helix</keyword>
<dbReference type="AlphaFoldDB" id="A0A9W6WBJ3"/>
<comment type="caution">
    <text evidence="3">The sequence shown here is derived from an EMBL/GenBank/DDBJ whole genome shotgun (WGS) entry which is preliminary data.</text>
</comment>
<protein>
    <submittedName>
        <fullName evidence="3">Uncharacterized protein</fullName>
    </submittedName>
</protein>